<dbReference type="InterPro" id="IPR036388">
    <property type="entry name" value="WH-like_DNA-bd_sf"/>
</dbReference>
<dbReference type="PANTHER" id="PTHR43133:SF51">
    <property type="entry name" value="RNA POLYMERASE SIGMA FACTOR"/>
    <property type="match status" value="1"/>
</dbReference>
<evidence type="ECO:0000256" key="3">
    <source>
        <dbReference type="ARBA" id="ARBA00023082"/>
    </source>
</evidence>
<evidence type="ECO:0000259" key="6">
    <source>
        <dbReference type="Pfam" id="PF04542"/>
    </source>
</evidence>
<dbReference type="EMBL" id="ABOX02000003">
    <property type="protein sequence ID" value="EEF62880.1"/>
    <property type="molecule type" value="Genomic_DNA"/>
</dbReference>
<dbReference type="SUPFAM" id="SSF88659">
    <property type="entry name" value="Sigma3 and sigma4 domains of RNA polymerase sigma factors"/>
    <property type="match status" value="1"/>
</dbReference>
<evidence type="ECO:0000259" key="7">
    <source>
        <dbReference type="Pfam" id="PF08281"/>
    </source>
</evidence>
<keyword evidence="3" id="KW-0731">Sigma factor</keyword>
<keyword evidence="9" id="KW-1185">Reference proteome</keyword>
<sequence length="468" mass="52042">MNSLTDQQLLRDYAGSRSEAAFAELVRRHIDFVYSAALRMVRDRHLAEDITQGAFVALAQNAEQLTKHPVLAGWLHRTSQNLAANAVRAEVRRRAREEKSAAMNEQLSNETDATWESVAPHLDAALGELSETDRDILLFRYFQGKSAREIAQTLGLTDEAAQKRVNRAVERLREIFAKRGVTVGAGSLLVLISGNAVQAAPTGLFTIISTSAAMAGTAAISTATKTIAMTTLQKSLLTATLIATVSTSIYQTKQASTLRAQMQNLQQQLQPLTDQNRQLTLDREKGTRQLSALRAEIGRLNSNQSELLRLRSETGRLRHQTNELGKLVRTWSAASTPDQSSESTNFPKDSWAFVGFGTPEATIQSFMWAKSRGDVKTAFDAATPELKRKIMDLYFKDKTDAEISDLLVDSSKNQNGVRVLKRMNVADDQVIFQVHFDGYPEKSFDILSLKKIDDEWKVSNTEDHVEQK</sequence>
<name>B9XBJ5_PEDPL</name>
<dbReference type="Pfam" id="PF08281">
    <property type="entry name" value="Sigma70_r4_2"/>
    <property type="match status" value="1"/>
</dbReference>
<comment type="caution">
    <text evidence="8">The sequence shown here is derived from an EMBL/GenBank/DDBJ whole genome shotgun (WGS) entry which is preliminary data.</text>
</comment>
<dbReference type="Gene3D" id="1.10.1740.10">
    <property type="match status" value="1"/>
</dbReference>
<keyword evidence="2" id="KW-0805">Transcription regulation</keyword>
<comment type="similarity">
    <text evidence="1">Belongs to the sigma-70 factor family. ECF subfamily.</text>
</comment>
<dbReference type="InterPro" id="IPR013324">
    <property type="entry name" value="RNA_pol_sigma_r3/r4-like"/>
</dbReference>
<feature type="domain" description="RNA polymerase sigma-70 region 2" evidence="6">
    <location>
        <begin position="25"/>
        <end position="92"/>
    </location>
</feature>
<feature type="coiled-coil region" evidence="5">
    <location>
        <begin position="255"/>
        <end position="282"/>
    </location>
</feature>
<dbReference type="InterPro" id="IPR039425">
    <property type="entry name" value="RNA_pol_sigma-70-like"/>
</dbReference>
<protein>
    <submittedName>
        <fullName evidence="8">RNA polymerase, sigma-24 subunit, ECF subfamily</fullName>
    </submittedName>
</protein>
<dbReference type="GO" id="GO:0006352">
    <property type="term" value="P:DNA-templated transcription initiation"/>
    <property type="evidence" value="ECO:0007669"/>
    <property type="project" value="InterPro"/>
</dbReference>
<organism evidence="8 9">
    <name type="scientific">Pedosphaera parvula (strain Ellin514)</name>
    <dbReference type="NCBI Taxonomy" id="320771"/>
    <lineage>
        <taxon>Bacteria</taxon>
        <taxon>Pseudomonadati</taxon>
        <taxon>Verrucomicrobiota</taxon>
        <taxon>Pedosphaerae</taxon>
        <taxon>Pedosphaerales</taxon>
        <taxon>Pedosphaeraceae</taxon>
        <taxon>Pedosphaera</taxon>
    </lineage>
</organism>
<evidence type="ECO:0000313" key="9">
    <source>
        <dbReference type="Proteomes" id="UP000003688"/>
    </source>
</evidence>
<evidence type="ECO:0000256" key="1">
    <source>
        <dbReference type="ARBA" id="ARBA00010641"/>
    </source>
</evidence>
<dbReference type="Gene3D" id="1.10.10.10">
    <property type="entry name" value="Winged helix-like DNA-binding domain superfamily/Winged helix DNA-binding domain"/>
    <property type="match status" value="1"/>
</dbReference>
<dbReference type="STRING" id="320771.Cflav_PD5515"/>
<feature type="domain" description="RNA polymerase sigma factor 70 region 4 type 2" evidence="7">
    <location>
        <begin position="122"/>
        <end position="172"/>
    </location>
</feature>
<dbReference type="InterPro" id="IPR014284">
    <property type="entry name" value="RNA_pol_sigma-70_dom"/>
</dbReference>
<dbReference type="RefSeq" id="WP_007413193.1">
    <property type="nucleotide sequence ID" value="NZ_ABOX02000003.1"/>
</dbReference>
<evidence type="ECO:0000256" key="5">
    <source>
        <dbReference type="SAM" id="Coils"/>
    </source>
</evidence>
<keyword evidence="5" id="KW-0175">Coiled coil</keyword>
<dbReference type="GO" id="GO:0003677">
    <property type="term" value="F:DNA binding"/>
    <property type="evidence" value="ECO:0007669"/>
    <property type="project" value="InterPro"/>
</dbReference>
<dbReference type="AlphaFoldDB" id="B9XBJ5"/>
<evidence type="ECO:0000313" key="8">
    <source>
        <dbReference type="EMBL" id="EEF62880.1"/>
    </source>
</evidence>
<dbReference type="InterPro" id="IPR013325">
    <property type="entry name" value="RNA_pol_sigma_r2"/>
</dbReference>
<reference evidence="8 9" key="1">
    <citation type="journal article" date="2011" name="J. Bacteriol.">
        <title>Genome sequence of 'Pedosphaera parvula' Ellin514, an aerobic Verrucomicrobial isolate from pasture soil.</title>
        <authorList>
            <person name="Kant R."/>
            <person name="van Passel M.W."/>
            <person name="Sangwan P."/>
            <person name="Palva A."/>
            <person name="Lucas S."/>
            <person name="Copeland A."/>
            <person name="Lapidus A."/>
            <person name="Glavina Del Rio T."/>
            <person name="Dalin E."/>
            <person name="Tice H."/>
            <person name="Bruce D."/>
            <person name="Goodwin L."/>
            <person name="Pitluck S."/>
            <person name="Chertkov O."/>
            <person name="Larimer F.W."/>
            <person name="Land M.L."/>
            <person name="Hauser L."/>
            <person name="Brettin T.S."/>
            <person name="Detter J.C."/>
            <person name="Han S."/>
            <person name="de Vos W.M."/>
            <person name="Janssen P.H."/>
            <person name="Smidt H."/>
        </authorList>
    </citation>
    <scope>NUCLEOTIDE SEQUENCE [LARGE SCALE GENOMIC DNA]</scope>
    <source>
        <strain evidence="8 9">Ellin514</strain>
    </source>
</reference>
<evidence type="ECO:0000256" key="4">
    <source>
        <dbReference type="ARBA" id="ARBA00023163"/>
    </source>
</evidence>
<dbReference type="CDD" id="cd06171">
    <property type="entry name" value="Sigma70_r4"/>
    <property type="match status" value="1"/>
</dbReference>
<gene>
    <name evidence="8" type="ORF">Cflav_PD5515</name>
</gene>
<dbReference type="InterPro" id="IPR007627">
    <property type="entry name" value="RNA_pol_sigma70_r2"/>
</dbReference>
<dbReference type="Pfam" id="PF04542">
    <property type="entry name" value="Sigma70_r2"/>
    <property type="match status" value="1"/>
</dbReference>
<dbReference type="GO" id="GO:0016987">
    <property type="term" value="F:sigma factor activity"/>
    <property type="evidence" value="ECO:0007669"/>
    <property type="project" value="UniProtKB-KW"/>
</dbReference>
<accession>B9XBJ5</accession>
<evidence type="ECO:0000256" key="2">
    <source>
        <dbReference type="ARBA" id="ARBA00023015"/>
    </source>
</evidence>
<dbReference type="OrthoDB" id="192873at2"/>
<keyword evidence="4" id="KW-0804">Transcription</keyword>
<dbReference type="NCBIfam" id="TIGR02937">
    <property type="entry name" value="sigma70-ECF"/>
    <property type="match status" value="1"/>
</dbReference>
<proteinExistence type="inferred from homology"/>
<dbReference type="Proteomes" id="UP000003688">
    <property type="component" value="Unassembled WGS sequence"/>
</dbReference>
<dbReference type="InterPro" id="IPR013249">
    <property type="entry name" value="RNA_pol_sigma70_r4_t2"/>
</dbReference>
<dbReference type="SUPFAM" id="SSF88946">
    <property type="entry name" value="Sigma2 domain of RNA polymerase sigma factors"/>
    <property type="match status" value="1"/>
</dbReference>
<dbReference type="PANTHER" id="PTHR43133">
    <property type="entry name" value="RNA POLYMERASE ECF-TYPE SIGMA FACTO"/>
    <property type="match status" value="1"/>
</dbReference>